<name>A0A4R3K7E7_9FIRM</name>
<sequence length="173" mass="19743">MKLRKERENIKNFLFTLVLVAFLLVTPLAHAQFMQNYDELHEAYAVSSCLHPGTPSISLYIQKIFPMDGSPVFYTFAAYDNTWRNLFTVDSSVTFLIDGQSFSPNARLFSRQLRTFPTVHNASRVEFILSDALIAGLSYAQEVSIISADGKINYKLPPEEIDELKNIINQNHY</sequence>
<dbReference type="Proteomes" id="UP000295188">
    <property type="component" value="Unassembled WGS sequence"/>
</dbReference>
<accession>A0A4R3K7E7</accession>
<protein>
    <submittedName>
        <fullName evidence="1">Uncharacterized protein</fullName>
    </submittedName>
</protein>
<dbReference type="EMBL" id="SMAA01000009">
    <property type="protein sequence ID" value="TCS78653.1"/>
    <property type="molecule type" value="Genomic_DNA"/>
</dbReference>
<evidence type="ECO:0000313" key="2">
    <source>
        <dbReference type="Proteomes" id="UP000295188"/>
    </source>
</evidence>
<gene>
    <name evidence="1" type="ORF">EDC37_1096</name>
</gene>
<comment type="caution">
    <text evidence="1">The sequence shown here is derived from an EMBL/GenBank/DDBJ whole genome shotgun (WGS) entry which is preliminary data.</text>
</comment>
<reference evidence="1 2" key="1">
    <citation type="submission" date="2019-03" db="EMBL/GenBank/DDBJ databases">
        <title>Genomic Encyclopedia of Type Strains, Phase IV (KMG-IV): sequencing the most valuable type-strain genomes for metagenomic binning, comparative biology and taxonomic classification.</title>
        <authorList>
            <person name="Goeker M."/>
        </authorList>
    </citation>
    <scope>NUCLEOTIDE SEQUENCE [LARGE SCALE GENOMIC DNA]</scope>
    <source>
        <strain evidence="1 2">DSM 20467</strain>
    </source>
</reference>
<dbReference type="RefSeq" id="WP_132549552.1">
    <property type="nucleotide sequence ID" value="NZ_SMAA01000009.1"/>
</dbReference>
<proteinExistence type="predicted"/>
<evidence type="ECO:0000313" key="1">
    <source>
        <dbReference type="EMBL" id="TCS78653.1"/>
    </source>
</evidence>
<organism evidence="1 2">
    <name type="scientific">Pectinatus cerevisiiphilus</name>
    <dbReference type="NCBI Taxonomy" id="86956"/>
    <lineage>
        <taxon>Bacteria</taxon>
        <taxon>Bacillati</taxon>
        <taxon>Bacillota</taxon>
        <taxon>Negativicutes</taxon>
        <taxon>Selenomonadales</taxon>
        <taxon>Selenomonadaceae</taxon>
        <taxon>Pectinatus</taxon>
    </lineage>
</organism>
<keyword evidence="2" id="KW-1185">Reference proteome</keyword>
<dbReference type="AlphaFoldDB" id="A0A4R3K7E7"/>